<dbReference type="EMBL" id="BKCJ010000183">
    <property type="protein sequence ID" value="GEU30730.1"/>
    <property type="molecule type" value="Genomic_DNA"/>
</dbReference>
<dbReference type="InterPro" id="IPR012337">
    <property type="entry name" value="RNaseH-like_sf"/>
</dbReference>
<dbReference type="SUPFAM" id="SSF53098">
    <property type="entry name" value="Ribonuclease H-like"/>
    <property type="match status" value="1"/>
</dbReference>
<gene>
    <name evidence="5" type="ORF">Tci_002708</name>
</gene>
<dbReference type="GO" id="GO:0015074">
    <property type="term" value="P:DNA integration"/>
    <property type="evidence" value="ECO:0007669"/>
    <property type="project" value="InterPro"/>
</dbReference>
<evidence type="ECO:0000259" key="4">
    <source>
        <dbReference type="PROSITE" id="PS50994"/>
    </source>
</evidence>
<feature type="domain" description="Integrase catalytic" evidence="4">
    <location>
        <begin position="1194"/>
        <end position="1296"/>
    </location>
</feature>
<evidence type="ECO:0000313" key="5">
    <source>
        <dbReference type="EMBL" id="GEU30730.1"/>
    </source>
</evidence>
<dbReference type="GO" id="GO:0003676">
    <property type="term" value="F:nucleic acid binding"/>
    <property type="evidence" value="ECO:0007669"/>
    <property type="project" value="InterPro"/>
</dbReference>
<protein>
    <submittedName>
        <fullName evidence="5">Gag-Pol polyprotein</fullName>
    </submittedName>
</protein>
<dbReference type="InterPro" id="IPR025724">
    <property type="entry name" value="GAG-pre-integrase_dom"/>
</dbReference>
<dbReference type="InterPro" id="IPR001584">
    <property type="entry name" value="Integrase_cat-core"/>
</dbReference>
<organism evidence="5">
    <name type="scientific">Tanacetum cinerariifolium</name>
    <name type="common">Dalmatian daisy</name>
    <name type="synonym">Chrysanthemum cinerariifolium</name>
    <dbReference type="NCBI Taxonomy" id="118510"/>
    <lineage>
        <taxon>Eukaryota</taxon>
        <taxon>Viridiplantae</taxon>
        <taxon>Streptophyta</taxon>
        <taxon>Embryophyta</taxon>
        <taxon>Tracheophyta</taxon>
        <taxon>Spermatophyta</taxon>
        <taxon>Magnoliopsida</taxon>
        <taxon>eudicotyledons</taxon>
        <taxon>Gunneridae</taxon>
        <taxon>Pentapetalae</taxon>
        <taxon>asterids</taxon>
        <taxon>campanulids</taxon>
        <taxon>Asterales</taxon>
        <taxon>Asteraceae</taxon>
        <taxon>Asteroideae</taxon>
        <taxon>Anthemideae</taxon>
        <taxon>Anthemidinae</taxon>
        <taxon>Tanacetum</taxon>
    </lineage>
</organism>
<dbReference type="Pfam" id="PF13976">
    <property type="entry name" value="gag_pre-integrs"/>
    <property type="match status" value="1"/>
</dbReference>
<proteinExistence type="predicted"/>
<evidence type="ECO:0000256" key="1">
    <source>
        <dbReference type="ARBA" id="ARBA00022723"/>
    </source>
</evidence>
<sequence>MTNNINNFKEIVYNAWVKHTRDQFRAPTAQDIDILINTCLMPLALKTQNDSFIFVHELKQEMHADLKYVESLEKEVDELKSDKAEFLNMYDMILQEYLKAQLQDKNIAISELKKLIEKCKGKSMETKFDKPSVVRQLNAQRIPKPSVLGVNHKTNVSRPQHRSNQMKDKVVPNNSQVKLKKTQVEVYPRIPSISNKTKSVTVCNDSLNTRMSNVNAVCATCGKFLVDSDHFACVTKMLNDVDARTKKPTVFAPILGYGYLVQGNITINRVYYVEGLNHNLFLVGQFYDADLEVAFWKSTCFVRDLQGNDLLTGNRGSDLYTISLQESTSSTPLCLMAKDSPTKAWLWHRILSHLNFDYINLLSKKDAMIGLSKLKYLKDQLCSSCELSKAKRSSFKSKVVPSSKGRLNLLHMDLCSPMRVASINGKKYILQDTQPITNIQPTSEPSTPTYVHAEENNVNQEEEEHLLKDEFINPFCTPVQEVDESSSHNIGNSNVHEFNQPQVFEYRWTKDHPVEQVHGNPLNPVQTRRQLARDPEMCMFALIVSTAKLKNIKEAMADSAWRKAMQEELHQFDRLQVWKLIDKPFGKTVIRLKWLWKNKKDEDQTVIRNKARLVVKGYAVDCTSMSSAEAEYVALSARLRPQRQQHTIVLRLSVSHSNLMQPRTALPIQADCDVKATNIILQGLPPKVYALGSNHEIVKELWERIQLLMQGTSLTKQERECKLYVELDKFAYKKGKHYQGDDPIDAINHMMSFLSAVVASRFPTTNNPLRNSSNPRQQATINNGRVTLQPVQGRQISSATYKVLLVQSQANGQILHEEELAFLADLGIPEGQATQTVITHYASYQADDLDAYDSDCDELNTTKVALMVNLSHYGSDALAEVYNPDNVDNNMINKDPNPSKRPTKVEVPKELPKVSMVNTSLKKLKHHLAGFDVVVKERTTPTAITEASWRFGHTKACFRDEIIPFVKALKDIFNTFALRDELRKLKGKAIIDTIVTTHTIDLEILKVDVEPIAPRLMNNRTVHSDYLRLTQEQNELLILIRQTCPSINNSRVKPSTSASGSQPLGNTKKNKIQRPPSSTQKNKIEAHPKTVKSCLKNKKCAVEPKVTANVQHSKLNTNSELICVECNGCMLANNHDLCVPKVTNDVNARAKSKSVKKNLKRKVWKPTRKVFTNIEYACPLTRFTTTTKTPVRRIKTDNGTKFVNQTLRKYYEKVDISHETSVARSPQQNGVVERQNRTLIEAARTMLIYAKASLFLWAEAVATAYKVMVITLKWIYKVKLDKLGGILKNKAHLFARGYRQEKGLDFQESFALVARLDAIRIFLAYVAQMNMISKDALGSLKKYGIESSDPINTPMVDISKPDEDLQGKAIDPTHYRRMVGTLMYLTASRPDLTFVVCMCARGLWYPKDSFTALTDYADVDHAGCQDSRRSTSGSMELLGDMLVSWSSKRHKSVAISGTKAEYIALSGCCAQVL</sequence>
<dbReference type="Gene3D" id="3.30.420.10">
    <property type="entry name" value="Ribonuclease H-like superfamily/Ribonuclease H"/>
    <property type="match status" value="1"/>
</dbReference>
<dbReference type="PANTHER" id="PTHR42648:SF32">
    <property type="entry name" value="RIBONUCLEASE H-LIKE DOMAIN, GAG-PRE-INTEGRASE DOMAIN PROTEIN-RELATED"/>
    <property type="match status" value="1"/>
</dbReference>
<accession>A0A6L2J273</accession>
<reference evidence="5" key="1">
    <citation type="journal article" date="2019" name="Sci. Rep.">
        <title>Draft genome of Tanacetum cinerariifolium, the natural source of mosquito coil.</title>
        <authorList>
            <person name="Yamashiro T."/>
            <person name="Shiraishi A."/>
            <person name="Satake H."/>
            <person name="Nakayama K."/>
        </authorList>
    </citation>
    <scope>NUCLEOTIDE SEQUENCE</scope>
</reference>
<keyword evidence="2" id="KW-0378">Hydrolase</keyword>
<dbReference type="InterPro" id="IPR013103">
    <property type="entry name" value="RVT_2"/>
</dbReference>
<comment type="caution">
    <text evidence="5">The sequence shown here is derived from an EMBL/GenBank/DDBJ whole genome shotgun (WGS) entry which is preliminary data.</text>
</comment>
<dbReference type="Pfam" id="PF07727">
    <property type="entry name" value="RVT_2"/>
    <property type="match status" value="1"/>
</dbReference>
<evidence type="ECO:0000256" key="2">
    <source>
        <dbReference type="ARBA" id="ARBA00022801"/>
    </source>
</evidence>
<dbReference type="GO" id="GO:0046872">
    <property type="term" value="F:metal ion binding"/>
    <property type="evidence" value="ECO:0007669"/>
    <property type="project" value="UniProtKB-KW"/>
</dbReference>
<dbReference type="PROSITE" id="PS50994">
    <property type="entry name" value="INTEGRASE"/>
    <property type="match status" value="1"/>
</dbReference>
<keyword evidence="1" id="KW-0479">Metal-binding</keyword>
<feature type="compositionally biased region" description="Polar residues" evidence="3">
    <location>
        <begin position="1049"/>
        <end position="1067"/>
    </location>
</feature>
<feature type="region of interest" description="Disordered" evidence="3">
    <location>
        <begin position="1049"/>
        <end position="1088"/>
    </location>
</feature>
<name>A0A6L2J273_TANCI</name>
<evidence type="ECO:0000256" key="3">
    <source>
        <dbReference type="SAM" id="MobiDB-lite"/>
    </source>
</evidence>
<dbReference type="PANTHER" id="PTHR42648">
    <property type="entry name" value="TRANSPOSASE, PUTATIVE-RELATED"/>
    <property type="match status" value="1"/>
</dbReference>
<feature type="region of interest" description="Disordered" evidence="3">
    <location>
        <begin position="149"/>
        <end position="168"/>
    </location>
</feature>
<dbReference type="GO" id="GO:0016787">
    <property type="term" value="F:hydrolase activity"/>
    <property type="evidence" value="ECO:0007669"/>
    <property type="project" value="UniProtKB-KW"/>
</dbReference>
<dbReference type="CDD" id="cd09272">
    <property type="entry name" value="RNase_HI_RT_Ty1"/>
    <property type="match status" value="1"/>
</dbReference>
<dbReference type="InterPro" id="IPR039537">
    <property type="entry name" value="Retrotran_Ty1/copia-like"/>
</dbReference>
<dbReference type="InterPro" id="IPR036397">
    <property type="entry name" value="RNaseH_sf"/>
</dbReference>